<comment type="caution">
    <text evidence="8">The sequence shown here is derived from an EMBL/GenBank/DDBJ whole genome shotgun (WGS) entry which is preliminary data.</text>
</comment>
<accession>A0A1E8FC47</accession>
<dbReference type="EC" id="2.1.1.223" evidence="6"/>
<comment type="catalytic activity">
    <reaction evidence="6">
        <text>adenosine(37) in tRNA1(Val) + S-adenosyl-L-methionine = N(6)-methyladenosine(37) in tRNA1(Val) + S-adenosyl-L-homocysteine + H(+)</text>
        <dbReference type="Rhea" id="RHEA:43160"/>
        <dbReference type="Rhea" id="RHEA-COMP:10369"/>
        <dbReference type="Rhea" id="RHEA-COMP:10370"/>
        <dbReference type="ChEBI" id="CHEBI:15378"/>
        <dbReference type="ChEBI" id="CHEBI:57856"/>
        <dbReference type="ChEBI" id="CHEBI:59789"/>
        <dbReference type="ChEBI" id="CHEBI:74411"/>
        <dbReference type="ChEBI" id="CHEBI:74449"/>
        <dbReference type="EC" id="2.1.1.223"/>
    </reaction>
</comment>
<feature type="domain" description="Methyltransferase small" evidence="7">
    <location>
        <begin position="29"/>
        <end position="133"/>
    </location>
</feature>
<evidence type="ECO:0000256" key="2">
    <source>
        <dbReference type="ARBA" id="ARBA00022603"/>
    </source>
</evidence>
<evidence type="ECO:0000256" key="6">
    <source>
        <dbReference type="HAMAP-Rule" id="MF_01872"/>
    </source>
</evidence>
<dbReference type="OrthoDB" id="5383291at2"/>
<dbReference type="InterPro" id="IPR002052">
    <property type="entry name" value="DNA_methylase_N6_adenine_CS"/>
</dbReference>
<keyword evidence="2 6" id="KW-0489">Methyltransferase</keyword>
<keyword evidence="1 6" id="KW-0963">Cytoplasm</keyword>
<dbReference type="Pfam" id="PF05175">
    <property type="entry name" value="MTS"/>
    <property type="match status" value="1"/>
</dbReference>
<organism evidence="8 9">
    <name type="scientific">Alteromonas lipolytica</name>
    <dbReference type="NCBI Taxonomy" id="1856405"/>
    <lineage>
        <taxon>Bacteria</taxon>
        <taxon>Pseudomonadati</taxon>
        <taxon>Pseudomonadota</taxon>
        <taxon>Gammaproteobacteria</taxon>
        <taxon>Alteromonadales</taxon>
        <taxon>Alteromonadaceae</taxon>
        <taxon>Alteromonas/Salinimonas group</taxon>
        <taxon>Alteromonas</taxon>
    </lineage>
</organism>
<dbReference type="Gene3D" id="3.40.50.150">
    <property type="entry name" value="Vaccinia Virus protein VP39"/>
    <property type="match status" value="1"/>
</dbReference>
<evidence type="ECO:0000256" key="5">
    <source>
        <dbReference type="ARBA" id="ARBA00022694"/>
    </source>
</evidence>
<dbReference type="InterPro" id="IPR007848">
    <property type="entry name" value="Small_mtfrase_dom"/>
</dbReference>
<comment type="function">
    <text evidence="6">Specifically methylates the adenine in position 37 of tRNA(1)(Val) (anticodon cmo5UAC).</text>
</comment>
<keyword evidence="5 6" id="KW-0819">tRNA processing</keyword>
<evidence type="ECO:0000313" key="9">
    <source>
        <dbReference type="Proteomes" id="UP000176037"/>
    </source>
</evidence>
<dbReference type="RefSeq" id="WP_070177861.1">
    <property type="nucleotide sequence ID" value="NZ_MJIC01000015.1"/>
</dbReference>
<dbReference type="EMBL" id="MJIC01000015">
    <property type="protein sequence ID" value="OFI33485.1"/>
    <property type="molecule type" value="Genomic_DNA"/>
</dbReference>
<evidence type="ECO:0000256" key="4">
    <source>
        <dbReference type="ARBA" id="ARBA00022691"/>
    </source>
</evidence>
<evidence type="ECO:0000256" key="3">
    <source>
        <dbReference type="ARBA" id="ARBA00022679"/>
    </source>
</evidence>
<reference evidence="8 9" key="1">
    <citation type="submission" date="2016-09" db="EMBL/GenBank/DDBJ databases">
        <title>Alteromonas lipolytica, a new species isolated from sea water.</title>
        <authorList>
            <person name="Wu Y.-H."/>
            <person name="Cheng H."/>
            <person name="Xu X.-W."/>
        </authorList>
    </citation>
    <scope>NUCLEOTIDE SEQUENCE [LARGE SCALE GENOMIC DNA]</scope>
    <source>
        <strain evidence="8 9">JW12</strain>
    </source>
</reference>
<comment type="similarity">
    <text evidence="6">Belongs to the methyltransferase superfamily. tRNA (adenine-N(6)-)-methyltransferase family.</text>
</comment>
<dbReference type="SUPFAM" id="SSF53335">
    <property type="entry name" value="S-adenosyl-L-methionine-dependent methyltransferases"/>
    <property type="match status" value="1"/>
</dbReference>
<dbReference type="InterPro" id="IPR050210">
    <property type="entry name" value="tRNA_Adenine-N(6)_MTase"/>
</dbReference>
<name>A0A1E8FC47_9ALTE</name>
<dbReference type="PROSITE" id="PS00092">
    <property type="entry name" value="N6_MTASE"/>
    <property type="match status" value="1"/>
</dbReference>
<dbReference type="STRING" id="1856405.BFC17_04285"/>
<dbReference type="GO" id="GO:0003676">
    <property type="term" value="F:nucleic acid binding"/>
    <property type="evidence" value="ECO:0007669"/>
    <property type="project" value="InterPro"/>
</dbReference>
<dbReference type="GO" id="GO:0016430">
    <property type="term" value="F:tRNA (adenine-N6)-methyltransferase activity"/>
    <property type="evidence" value="ECO:0007669"/>
    <property type="project" value="UniProtKB-UniRule"/>
</dbReference>
<evidence type="ECO:0000259" key="7">
    <source>
        <dbReference type="Pfam" id="PF05175"/>
    </source>
</evidence>
<dbReference type="PANTHER" id="PTHR47739:SF1">
    <property type="entry name" value="TRNA1(VAL) (ADENINE(37)-N6)-METHYLTRANSFERASE"/>
    <property type="match status" value="1"/>
</dbReference>
<dbReference type="GO" id="GO:0032259">
    <property type="term" value="P:methylation"/>
    <property type="evidence" value="ECO:0007669"/>
    <property type="project" value="UniProtKB-KW"/>
</dbReference>
<evidence type="ECO:0000256" key="1">
    <source>
        <dbReference type="ARBA" id="ARBA00022490"/>
    </source>
</evidence>
<dbReference type="GO" id="GO:0005737">
    <property type="term" value="C:cytoplasm"/>
    <property type="evidence" value="ECO:0007669"/>
    <property type="project" value="UniProtKB-SubCell"/>
</dbReference>
<comment type="subcellular location">
    <subcellularLocation>
        <location evidence="6">Cytoplasm</location>
    </subcellularLocation>
</comment>
<dbReference type="InterPro" id="IPR029063">
    <property type="entry name" value="SAM-dependent_MTases_sf"/>
</dbReference>
<dbReference type="HAMAP" id="MF_01872">
    <property type="entry name" value="tRNA_methyltr_YfiC"/>
    <property type="match status" value="1"/>
</dbReference>
<dbReference type="InterPro" id="IPR022882">
    <property type="entry name" value="tRNA_adenine-N6_MeTrfase"/>
</dbReference>
<keyword evidence="4 6" id="KW-0949">S-adenosyl-L-methionine</keyword>
<dbReference type="GO" id="GO:0008033">
    <property type="term" value="P:tRNA processing"/>
    <property type="evidence" value="ECO:0007669"/>
    <property type="project" value="UniProtKB-UniRule"/>
</dbReference>
<keyword evidence="3 6" id="KW-0808">Transferase</keyword>
<keyword evidence="9" id="KW-1185">Reference proteome</keyword>
<evidence type="ECO:0000313" key="8">
    <source>
        <dbReference type="EMBL" id="OFI33485.1"/>
    </source>
</evidence>
<dbReference type="PANTHER" id="PTHR47739">
    <property type="entry name" value="TRNA1(VAL) (ADENINE(37)-N6)-METHYLTRANSFERASE"/>
    <property type="match status" value="1"/>
</dbReference>
<gene>
    <name evidence="8" type="ORF">BFC17_04285</name>
</gene>
<dbReference type="AlphaFoldDB" id="A0A1E8FC47"/>
<proteinExistence type="inferred from homology"/>
<sequence length="245" mass="27286">MSNRKPKGFQCKQFFVAHDQCAMKVSTDSLILGSFVSPAKATRILDIGTGSGILALMLAQKMVPEAHIEAIDIDQSAVIQALENVRLSPWPENITVSHCALQSLSGAGVYDLIVSNPPYFADANGQTKAYDTMADARGIARTEQTLSVARFFAETARLSNDSGKLYCMYPWLRHEEVLAVAAHHGWHCVARMQVQHRCDVAPYLVIYEFSREAGQCSDSQLIIRAEDNQYTPKYKALCQEFYLNF</sequence>
<dbReference type="Proteomes" id="UP000176037">
    <property type="component" value="Unassembled WGS sequence"/>
</dbReference>
<protein>
    <recommendedName>
        <fullName evidence="6">tRNA1(Val) (adenine(37)-N6)-methyltransferase</fullName>
        <ecNumber evidence="6">2.1.1.223</ecNumber>
    </recommendedName>
    <alternativeName>
        <fullName evidence="6">tRNA m6A37 methyltransferase</fullName>
    </alternativeName>
</protein>
<dbReference type="CDD" id="cd02440">
    <property type="entry name" value="AdoMet_MTases"/>
    <property type="match status" value="1"/>
</dbReference>